<evidence type="ECO:0000313" key="7">
    <source>
        <dbReference type="EMBL" id="MEQ3352882.1"/>
    </source>
</evidence>
<comment type="subcellular location">
    <subcellularLocation>
        <location evidence="1">Membrane</location>
        <topology evidence="1">Multi-pass membrane protein</topology>
    </subcellularLocation>
</comment>
<evidence type="ECO:0000256" key="1">
    <source>
        <dbReference type="ARBA" id="ARBA00004141"/>
    </source>
</evidence>
<feature type="transmembrane region" description="Helical" evidence="6">
    <location>
        <begin position="88"/>
        <end position="112"/>
    </location>
</feature>
<evidence type="ECO:0000313" key="8">
    <source>
        <dbReference type="Proteomes" id="UP001481872"/>
    </source>
</evidence>
<gene>
    <name evidence="7" type="ORF">AAA081_00990</name>
</gene>
<sequence>MEAYKTYIPPVKRGFYLDPRTKILFMVFISTIMFFVYDNIGIDIAIVSIAIFLLVSNKNYKTATIYGILFVLAVISSKTKNMYELPSILNMINVLLNSLVIRLFPIFMMGYYTISSTKPNEFISALEKWKIPEAFIIPVSVVFRFIPTLNEETQAISNAMRMRGIRFNSKKTKANPSLFLEYRIIPLLFSVVKIGDGLSASALTRGLDNVQGRTSLVEVKFRKYDFLIFLLMIGLLVWALV</sequence>
<dbReference type="InterPro" id="IPR003339">
    <property type="entry name" value="ABC/ECF_trnsptr_transmembrane"/>
</dbReference>
<reference evidence="7 8" key="1">
    <citation type="submission" date="2024-04" db="EMBL/GenBank/DDBJ databases">
        <title>Human intestinal bacterial collection.</title>
        <authorList>
            <person name="Pauvert C."/>
            <person name="Hitch T.C.A."/>
            <person name="Clavel T."/>
        </authorList>
    </citation>
    <scope>NUCLEOTIDE SEQUENCE [LARGE SCALE GENOMIC DNA]</scope>
    <source>
        <strain evidence="7 8">CLA-SR-H026</strain>
    </source>
</reference>
<keyword evidence="2" id="KW-1003">Cell membrane</keyword>
<feature type="transmembrane region" description="Helical" evidence="6">
    <location>
        <begin position="60"/>
        <end position="76"/>
    </location>
</feature>
<keyword evidence="3 6" id="KW-0812">Transmembrane</keyword>
<evidence type="ECO:0000256" key="6">
    <source>
        <dbReference type="SAM" id="Phobius"/>
    </source>
</evidence>
<accession>A0ABV1J6J0</accession>
<keyword evidence="5 6" id="KW-0472">Membrane</keyword>
<evidence type="ECO:0000256" key="4">
    <source>
        <dbReference type="ARBA" id="ARBA00022989"/>
    </source>
</evidence>
<keyword evidence="4 6" id="KW-1133">Transmembrane helix</keyword>
<feature type="transmembrane region" description="Helical" evidence="6">
    <location>
        <begin position="23"/>
        <end position="54"/>
    </location>
</feature>
<dbReference type="EMBL" id="JBBNPS010000001">
    <property type="protein sequence ID" value="MEQ3352882.1"/>
    <property type="molecule type" value="Genomic_DNA"/>
</dbReference>
<dbReference type="Proteomes" id="UP001481872">
    <property type="component" value="Unassembled WGS sequence"/>
</dbReference>
<dbReference type="InterPro" id="IPR051611">
    <property type="entry name" value="ECF_transporter_component"/>
</dbReference>
<evidence type="ECO:0000256" key="2">
    <source>
        <dbReference type="ARBA" id="ARBA00022475"/>
    </source>
</evidence>
<feature type="transmembrane region" description="Helical" evidence="6">
    <location>
        <begin position="224"/>
        <end position="240"/>
    </location>
</feature>
<organism evidence="7 8">
    <name type="scientific">Aedoeadaptatus acetigenes</name>
    <dbReference type="NCBI Taxonomy" id="2981723"/>
    <lineage>
        <taxon>Bacteria</taxon>
        <taxon>Bacillati</taxon>
        <taxon>Bacillota</taxon>
        <taxon>Tissierellia</taxon>
        <taxon>Tissierellales</taxon>
        <taxon>Peptoniphilaceae</taxon>
        <taxon>Aedoeadaptatus</taxon>
    </lineage>
</organism>
<protein>
    <submittedName>
        <fullName evidence="7">Energy-coupling factor transporter transmembrane component T</fullName>
    </submittedName>
</protein>
<dbReference type="PANTHER" id="PTHR34857:SF2">
    <property type="entry name" value="SLL0384 PROTEIN"/>
    <property type="match status" value="1"/>
</dbReference>
<dbReference type="Pfam" id="PF02361">
    <property type="entry name" value="CbiQ"/>
    <property type="match status" value="1"/>
</dbReference>
<comment type="caution">
    <text evidence="7">The sequence shown here is derived from an EMBL/GenBank/DDBJ whole genome shotgun (WGS) entry which is preliminary data.</text>
</comment>
<dbReference type="CDD" id="cd16914">
    <property type="entry name" value="EcfT"/>
    <property type="match status" value="1"/>
</dbReference>
<dbReference type="PANTHER" id="PTHR34857">
    <property type="entry name" value="SLL0384 PROTEIN"/>
    <property type="match status" value="1"/>
</dbReference>
<proteinExistence type="predicted"/>
<name>A0ABV1J6J0_9FIRM</name>
<dbReference type="RefSeq" id="WP_349053278.1">
    <property type="nucleotide sequence ID" value="NZ_JBBNPS010000001.1"/>
</dbReference>
<evidence type="ECO:0000256" key="3">
    <source>
        <dbReference type="ARBA" id="ARBA00022692"/>
    </source>
</evidence>
<keyword evidence="8" id="KW-1185">Reference proteome</keyword>
<evidence type="ECO:0000256" key="5">
    <source>
        <dbReference type="ARBA" id="ARBA00023136"/>
    </source>
</evidence>